<dbReference type="AlphaFoldDB" id="A0A8E2DQW2"/>
<sequence>MSQEFWNYTIDDSSPLFVFEPYGDAGLDNFTQNGWLPWYTGSGFASSGVEAAVGDSFHITSRPGASFSLQFQPPPIPYIYDNQNSSLVYTGNWSFPNNDGHIPNTSHPVPFHKTVAYASSVSLNFTGVAIAVNGSRDWGHWTYNVTLNDVPVPVMYNVSTMWLIGDTLLFYQIGLDPTQPHSIEVTTTGPTDMALSLNSITVWASDTSTISASSSISQMATGDTSELHSSGKAGKIVGPVVAVIGLIILGATLL</sequence>
<organism evidence="1 2">
    <name type="scientific">Obba rivulosa</name>
    <dbReference type="NCBI Taxonomy" id="1052685"/>
    <lineage>
        <taxon>Eukaryota</taxon>
        <taxon>Fungi</taxon>
        <taxon>Dikarya</taxon>
        <taxon>Basidiomycota</taxon>
        <taxon>Agaricomycotina</taxon>
        <taxon>Agaricomycetes</taxon>
        <taxon>Polyporales</taxon>
        <taxon>Gelatoporiaceae</taxon>
        <taxon>Obba</taxon>
    </lineage>
</organism>
<dbReference type="Gene3D" id="2.60.120.260">
    <property type="entry name" value="Galactose-binding domain-like"/>
    <property type="match status" value="1"/>
</dbReference>
<name>A0A8E2DQW2_9APHY</name>
<reference evidence="1 2" key="1">
    <citation type="submission" date="2016-07" db="EMBL/GenBank/DDBJ databases">
        <title>Draft genome of the white-rot fungus Obba rivulosa 3A-2.</title>
        <authorList>
            <consortium name="DOE Joint Genome Institute"/>
            <person name="Miettinen O."/>
            <person name="Riley R."/>
            <person name="Acob R."/>
            <person name="Barry K."/>
            <person name="Cullen D."/>
            <person name="De Vries R."/>
            <person name="Hainaut M."/>
            <person name="Hatakka A."/>
            <person name="Henrissat B."/>
            <person name="Hilden K."/>
            <person name="Kuo R."/>
            <person name="Labutti K."/>
            <person name="Lipzen A."/>
            <person name="Makela M.R."/>
            <person name="Sandor L."/>
            <person name="Spatafora J.W."/>
            <person name="Grigoriev I.V."/>
            <person name="Hibbett D.S."/>
        </authorList>
    </citation>
    <scope>NUCLEOTIDE SEQUENCE [LARGE SCALE GENOMIC DNA]</scope>
    <source>
        <strain evidence="1 2">3A-2</strain>
    </source>
</reference>
<evidence type="ECO:0000313" key="2">
    <source>
        <dbReference type="Proteomes" id="UP000250043"/>
    </source>
</evidence>
<keyword evidence="2" id="KW-1185">Reference proteome</keyword>
<accession>A0A8E2DQW2</accession>
<dbReference type="Proteomes" id="UP000250043">
    <property type="component" value="Unassembled WGS sequence"/>
</dbReference>
<proteinExistence type="predicted"/>
<protein>
    <submittedName>
        <fullName evidence="1">Uncharacterized protein</fullName>
    </submittedName>
</protein>
<dbReference type="OrthoDB" id="2576334at2759"/>
<dbReference type="EMBL" id="KV722347">
    <property type="protein sequence ID" value="OCH94098.1"/>
    <property type="molecule type" value="Genomic_DNA"/>
</dbReference>
<evidence type="ECO:0000313" key="1">
    <source>
        <dbReference type="EMBL" id="OCH94098.1"/>
    </source>
</evidence>
<gene>
    <name evidence="1" type="ORF">OBBRIDRAFT_852240</name>
</gene>